<protein>
    <submittedName>
        <fullName evidence="3">Predicted protein</fullName>
    </submittedName>
</protein>
<proteinExistence type="predicted"/>
<dbReference type="VEuPathDB" id="AmoebaDB:NAEGRDRAFT_81375"/>
<feature type="region of interest" description="Disordered" evidence="1">
    <location>
        <begin position="1"/>
        <end position="49"/>
    </location>
</feature>
<dbReference type="RefSeq" id="XP_002672046.1">
    <property type="nucleotide sequence ID" value="XM_002672000.1"/>
</dbReference>
<feature type="transmembrane region" description="Helical" evidence="2">
    <location>
        <begin position="110"/>
        <end position="135"/>
    </location>
</feature>
<dbReference type="OMA" id="FLMWFFG"/>
<dbReference type="GeneID" id="8861154"/>
<evidence type="ECO:0000256" key="1">
    <source>
        <dbReference type="SAM" id="MobiDB-lite"/>
    </source>
</evidence>
<keyword evidence="2" id="KW-0812">Transmembrane</keyword>
<dbReference type="AlphaFoldDB" id="D2VVG2"/>
<accession>D2VVG2</accession>
<dbReference type="OrthoDB" id="10624178at2759"/>
<name>D2VVG2_NAEGR</name>
<dbReference type="EMBL" id="GG738901">
    <property type="protein sequence ID" value="EFC39302.1"/>
    <property type="molecule type" value="Genomic_DNA"/>
</dbReference>
<dbReference type="KEGG" id="ngr:NAEGRDRAFT_81375"/>
<keyword evidence="4" id="KW-1185">Reference proteome</keyword>
<feature type="transmembrane region" description="Helical" evidence="2">
    <location>
        <begin position="155"/>
        <end position="185"/>
    </location>
</feature>
<keyword evidence="2" id="KW-0472">Membrane</keyword>
<evidence type="ECO:0000313" key="3">
    <source>
        <dbReference type="EMBL" id="EFC39302.1"/>
    </source>
</evidence>
<dbReference type="InParanoid" id="D2VVG2"/>
<dbReference type="Proteomes" id="UP000006671">
    <property type="component" value="Unassembled WGS sequence"/>
</dbReference>
<organism evidence="4">
    <name type="scientific">Naegleria gruberi</name>
    <name type="common">Amoeba</name>
    <dbReference type="NCBI Taxonomy" id="5762"/>
    <lineage>
        <taxon>Eukaryota</taxon>
        <taxon>Discoba</taxon>
        <taxon>Heterolobosea</taxon>
        <taxon>Tetramitia</taxon>
        <taxon>Eutetramitia</taxon>
        <taxon>Vahlkampfiidae</taxon>
        <taxon>Naegleria</taxon>
    </lineage>
</organism>
<feature type="compositionally biased region" description="Low complexity" evidence="1">
    <location>
        <begin position="24"/>
        <end position="49"/>
    </location>
</feature>
<evidence type="ECO:0000313" key="4">
    <source>
        <dbReference type="Proteomes" id="UP000006671"/>
    </source>
</evidence>
<gene>
    <name evidence="3" type="ORF">NAEGRDRAFT_81375</name>
</gene>
<sequence>MNQQPVDPNVKQEATYAQPPPQYDPNQQQPQAYYGQPTQPNAYGQPYPQQPYYDPSQQVPVAYGQPQPQYYTPQPVIVAQPTVATTTTTTVVNGVSAVGEGKQAEEALMFALLVTFVMWFLGIGFCFSCFFFVPVMKFRRSSDPRAKQYGQYGQIGFFITLGLNILSVVVAAIIIIAIIASYAAAASRIAK</sequence>
<reference evidence="3 4" key="1">
    <citation type="journal article" date="2010" name="Cell">
        <title>The genome of Naegleria gruberi illuminates early eukaryotic versatility.</title>
        <authorList>
            <person name="Fritz-Laylin L.K."/>
            <person name="Prochnik S.E."/>
            <person name="Ginger M.L."/>
            <person name="Dacks J.B."/>
            <person name="Carpenter M.L."/>
            <person name="Field M.C."/>
            <person name="Kuo A."/>
            <person name="Paredez A."/>
            <person name="Chapman J."/>
            <person name="Pham J."/>
            <person name="Shu S."/>
            <person name="Neupane R."/>
            <person name="Cipriano M."/>
            <person name="Mancuso J."/>
            <person name="Tu H."/>
            <person name="Salamov A."/>
            <person name="Lindquist E."/>
            <person name="Shapiro H."/>
            <person name="Lucas S."/>
            <person name="Grigoriev I.V."/>
            <person name="Cande W.Z."/>
            <person name="Fulton C."/>
            <person name="Rokhsar D.S."/>
            <person name="Dawson S.C."/>
        </authorList>
    </citation>
    <scope>NUCLEOTIDE SEQUENCE [LARGE SCALE GENOMIC DNA]</scope>
    <source>
        <strain evidence="3 4">NEG-M</strain>
    </source>
</reference>
<evidence type="ECO:0000256" key="2">
    <source>
        <dbReference type="SAM" id="Phobius"/>
    </source>
</evidence>
<keyword evidence="2" id="KW-1133">Transmembrane helix</keyword>